<evidence type="ECO:0000313" key="2">
    <source>
        <dbReference type="EMBL" id="ADR34662.1"/>
    </source>
</evidence>
<dbReference type="STRING" id="709032.Sulku_2002"/>
<proteinExistence type="predicted"/>
<dbReference type="InterPro" id="IPR021803">
    <property type="entry name" value="DUF3373"/>
</dbReference>
<dbReference type="Pfam" id="PF11853">
    <property type="entry name" value="DUF3373"/>
    <property type="match status" value="1"/>
</dbReference>
<dbReference type="EMBL" id="CP002355">
    <property type="protein sequence ID" value="ADR34662.1"/>
    <property type="molecule type" value="Genomic_DNA"/>
</dbReference>
<name>E4U2H5_SULKY</name>
<dbReference type="OrthoDB" id="9760233at2"/>
<dbReference type="KEGG" id="sku:Sulku_2002"/>
<evidence type="ECO:0000256" key="1">
    <source>
        <dbReference type="SAM" id="SignalP"/>
    </source>
</evidence>
<reference evidence="2 3" key="1">
    <citation type="journal article" date="2012" name="Stand. Genomic Sci.">
        <title>Complete genome sequence of the sulfur compounds oxidizing chemolithoautotroph Sulfuricurvum kujiense type strain (YK-1(T)).</title>
        <authorList>
            <person name="Han C."/>
            <person name="Kotsyurbenko O."/>
            <person name="Chertkov O."/>
            <person name="Held B."/>
            <person name="Lapidus A."/>
            <person name="Nolan M."/>
            <person name="Lucas S."/>
            <person name="Hammon N."/>
            <person name="Deshpande S."/>
            <person name="Cheng J.F."/>
            <person name="Tapia R."/>
            <person name="Goodwin L.A."/>
            <person name="Pitluck S."/>
            <person name="Liolios K."/>
            <person name="Pagani I."/>
            <person name="Ivanova N."/>
            <person name="Mavromatis K."/>
            <person name="Mikhailova N."/>
            <person name="Pati A."/>
            <person name="Chen A."/>
            <person name="Palaniappan K."/>
            <person name="Land M."/>
            <person name="Hauser L."/>
            <person name="Chang Y.J."/>
            <person name="Jeffries C.D."/>
            <person name="Brambilla E.M."/>
            <person name="Rohde M."/>
            <person name="Spring S."/>
            <person name="Sikorski J."/>
            <person name="Goker M."/>
            <person name="Woyke T."/>
            <person name="Bristow J."/>
            <person name="Eisen J.A."/>
            <person name="Markowitz V."/>
            <person name="Hugenholtz P."/>
            <person name="Kyrpides N.C."/>
            <person name="Klenk H.P."/>
            <person name="Detter J.C."/>
        </authorList>
    </citation>
    <scope>NUCLEOTIDE SEQUENCE [LARGE SCALE GENOMIC DNA]</scope>
    <source>
        <strain evidence="3">ATCC BAA-921 / DSM 16994 / JCM 11577 / YK-1</strain>
    </source>
</reference>
<keyword evidence="1" id="KW-0732">Signal</keyword>
<dbReference type="eggNOG" id="ENOG502Z9YV">
    <property type="taxonomic scope" value="Bacteria"/>
</dbReference>
<dbReference type="HOGENOM" id="CLU_505929_0_0_7"/>
<protein>
    <recommendedName>
        <fullName evidence="4">DUF3373 domain-containing protein</fullName>
    </recommendedName>
</protein>
<accession>E4U2H5</accession>
<dbReference type="Proteomes" id="UP000008721">
    <property type="component" value="Chromosome"/>
</dbReference>
<dbReference type="AlphaFoldDB" id="E4U2H5"/>
<evidence type="ECO:0000313" key="3">
    <source>
        <dbReference type="Proteomes" id="UP000008721"/>
    </source>
</evidence>
<keyword evidence="3" id="KW-1185">Reference proteome</keyword>
<organism evidence="2 3">
    <name type="scientific">Sulfuricurvum kujiense (strain ATCC BAA-921 / DSM 16994 / JCM 11577 / YK-1)</name>
    <dbReference type="NCBI Taxonomy" id="709032"/>
    <lineage>
        <taxon>Bacteria</taxon>
        <taxon>Pseudomonadati</taxon>
        <taxon>Campylobacterota</taxon>
        <taxon>Epsilonproteobacteria</taxon>
        <taxon>Campylobacterales</taxon>
        <taxon>Sulfurimonadaceae</taxon>
        <taxon>Sulfuricurvum</taxon>
    </lineage>
</organism>
<sequence length="498" mass="55660">MTLKHLSLAAALIISTITHADEAALQKQIEMLMKRIEQLEKAQGSIVQTQTTLQETQTTIHEEQVAQSDLLSKVNAQSANDNIKWDIDFRTAYHNTGYNYSDNAMKRSAASGTNKYATAYSADSANAGKSYSNPSLLTSRLWLGMGSKVNEDLFFYGQLAAYYNWGADTTAAEDKIWQESSRPNDVDIRLRQAYFVYKFGNDWDVPMNVSAGRRAATDGFLANHREGTVKPGSPLAHITNMEVDGIMMQFDFDKVLFPGSFLKVVYGRAHDPASRTISATNFIDTAAEDNQVDFIILPMSIYNDGQHNLMAQYSMIMNSKGEKVAADGLTTEIKTASGTTHLAALSYQLDGLGEDNEFLEESTFFASAAMSSTNPDEGYRMLGSAENKAGYSFWAGFLFPDQITDGGRFGLEYNYGSKFWTPMTWAEDSTIGSKIATRGNAYEGYWNIPIVGKNLTAQIRYTYLDHHYRANTTCYWDNPLEPNLDNSQELRAFVRYKY</sequence>
<gene>
    <name evidence="2" type="ordered locus">Sulku_2002</name>
</gene>
<evidence type="ECO:0008006" key="4">
    <source>
        <dbReference type="Google" id="ProtNLM"/>
    </source>
</evidence>
<feature type="signal peptide" evidence="1">
    <location>
        <begin position="1"/>
        <end position="20"/>
    </location>
</feature>
<feature type="chain" id="PRO_5003190001" description="DUF3373 domain-containing protein" evidence="1">
    <location>
        <begin position="21"/>
        <end position="498"/>
    </location>
</feature>
<dbReference type="RefSeq" id="WP_013460859.1">
    <property type="nucleotide sequence ID" value="NC_014762.1"/>
</dbReference>